<dbReference type="EMBL" id="BSOW01000050">
    <property type="protein sequence ID" value="GLR91551.1"/>
    <property type="molecule type" value="Genomic_DNA"/>
</dbReference>
<evidence type="ECO:0000256" key="1">
    <source>
        <dbReference type="SAM" id="SignalP"/>
    </source>
</evidence>
<accession>A0ABQ6BG29</accession>
<sequence length="327" mass="34421">MGRFTAAIAFLAVLLLFGAPAGSEAAGTAPRVAILCVPSCSGTTFEALLDELRNLGWVENATIVLERKEAGSRLDQLSVFAADLVRSKPDLIVAFTPQAVRAVKEATSDIPIVMLFVADPVGVGLASSLAHPGGNLTGVATLVPGAFMGKMLEVLRELLPHAKRVAAFLNPSSETLRLLFPREAPAAAAKLGFELDIINVKETNEIPGAVAAAKAGGAEALWIVGDPIFHSPPHRVPDLAAQARLPSIYLVRNLVQAGGLISYGPDFPGEARRGAHYVDRILKGAKPADLPIEQPAKYLLAINLKTAKSLGIEIPPSLLARADEVFE</sequence>
<protein>
    <submittedName>
        <fullName evidence="2">ABC transporter substrate-binding protein</fullName>
    </submittedName>
</protein>
<dbReference type="Pfam" id="PF04392">
    <property type="entry name" value="ABC_sub_bind"/>
    <property type="match status" value="1"/>
</dbReference>
<dbReference type="Proteomes" id="UP001156905">
    <property type="component" value="Unassembled WGS sequence"/>
</dbReference>
<dbReference type="Gene3D" id="3.40.50.2300">
    <property type="match status" value="2"/>
</dbReference>
<name>A0ABQ6BG29_9BRAD</name>
<organism evidence="2 3">
    <name type="scientific">Bradyrhizobium iriomotense</name>
    <dbReference type="NCBI Taxonomy" id="441950"/>
    <lineage>
        <taxon>Bacteria</taxon>
        <taxon>Pseudomonadati</taxon>
        <taxon>Pseudomonadota</taxon>
        <taxon>Alphaproteobacteria</taxon>
        <taxon>Hyphomicrobiales</taxon>
        <taxon>Nitrobacteraceae</taxon>
        <taxon>Bradyrhizobium</taxon>
    </lineage>
</organism>
<dbReference type="CDD" id="cd06325">
    <property type="entry name" value="PBP1_ABC_unchar_transporter"/>
    <property type="match status" value="1"/>
</dbReference>
<feature type="chain" id="PRO_5046618728" evidence="1">
    <location>
        <begin position="26"/>
        <end position="327"/>
    </location>
</feature>
<comment type="caution">
    <text evidence="2">The sequence shown here is derived from an EMBL/GenBank/DDBJ whole genome shotgun (WGS) entry which is preliminary data.</text>
</comment>
<dbReference type="InterPro" id="IPR007487">
    <property type="entry name" value="ABC_transpt-TYRBP-like"/>
</dbReference>
<dbReference type="PANTHER" id="PTHR35271:SF1">
    <property type="entry name" value="ABC TRANSPORTER, SUBSTRATE-BINDING LIPOPROTEIN"/>
    <property type="match status" value="1"/>
</dbReference>
<evidence type="ECO:0000313" key="2">
    <source>
        <dbReference type="EMBL" id="GLR91551.1"/>
    </source>
</evidence>
<keyword evidence="3" id="KW-1185">Reference proteome</keyword>
<feature type="signal peptide" evidence="1">
    <location>
        <begin position="1"/>
        <end position="25"/>
    </location>
</feature>
<evidence type="ECO:0000313" key="3">
    <source>
        <dbReference type="Proteomes" id="UP001156905"/>
    </source>
</evidence>
<gene>
    <name evidence="2" type="ORF">GCM10007857_82690</name>
</gene>
<dbReference type="RefSeq" id="WP_284275027.1">
    <property type="nucleotide sequence ID" value="NZ_BSOW01000050.1"/>
</dbReference>
<dbReference type="PANTHER" id="PTHR35271">
    <property type="entry name" value="ABC TRANSPORTER, SUBSTRATE-BINDING LIPOPROTEIN-RELATED"/>
    <property type="match status" value="1"/>
</dbReference>
<keyword evidence="1" id="KW-0732">Signal</keyword>
<proteinExistence type="predicted"/>
<reference evidence="3" key="1">
    <citation type="journal article" date="2019" name="Int. J. Syst. Evol. Microbiol.">
        <title>The Global Catalogue of Microorganisms (GCM) 10K type strain sequencing project: providing services to taxonomists for standard genome sequencing and annotation.</title>
        <authorList>
            <consortium name="The Broad Institute Genomics Platform"/>
            <consortium name="The Broad Institute Genome Sequencing Center for Infectious Disease"/>
            <person name="Wu L."/>
            <person name="Ma J."/>
        </authorList>
    </citation>
    <scope>NUCLEOTIDE SEQUENCE [LARGE SCALE GENOMIC DNA]</scope>
    <source>
        <strain evidence="3">NBRC 102520</strain>
    </source>
</reference>